<keyword evidence="5" id="KW-1185">Reference proteome</keyword>
<dbReference type="RefSeq" id="WP_238316197.1">
    <property type="nucleotide sequence ID" value="NZ_BQKV01000022.1"/>
</dbReference>
<dbReference type="InterPro" id="IPR035922">
    <property type="entry name" value="3H_dom_sf"/>
</dbReference>
<gene>
    <name evidence="4" type="ORF">JCM17207_05850</name>
</gene>
<name>A0AA37MYG8_9FIRM</name>
<evidence type="ECO:0000256" key="2">
    <source>
        <dbReference type="ARBA" id="ARBA00023295"/>
    </source>
</evidence>
<dbReference type="InterPro" id="IPR006047">
    <property type="entry name" value="GH13_cat_dom"/>
</dbReference>
<comment type="caution">
    <text evidence="4">The sequence shown here is derived from an EMBL/GenBank/DDBJ whole genome shotgun (WGS) entry which is preliminary data.</text>
</comment>
<evidence type="ECO:0000256" key="1">
    <source>
        <dbReference type="ARBA" id="ARBA00022801"/>
    </source>
</evidence>
<evidence type="ECO:0000313" key="4">
    <source>
        <dbReference type="EMBL" id="GJN63960.1"/>
    </source>
</evidence>
<dbReference type="InterPro" id="IPR017853">
    <property type="entry name" value="GH"/>
</dbReference>
<organism evidence="4 5">
    <name type="scientific">Faecalibacterium gallinarum</name>
    <dbReference type="NCBI Taxonomy" id="2903556"/>
    <lineage>
        <taxon>Bacteria</taxon>
        <taxon>Bacillati</taxon>
        <taxon>Bacillota</taxon>
        <taxon>Clostridia</taxon>
        <taxon>Eubacteriales</taxon>
        <taxon>Oscillospiraceae</taxon>
        <taxon>Faecalibacterium</taxon>
    </lineage>
</organism>
<dbReference type="InterPro" id="IPR036390">
    <property type="entry name" value="WH_DNA-bd_sf"/>
</dbReference>
<proteinExistence type="predicted"/>
<protein>
    <recommendedName>
        <fullName evidence="3">Glycosyl hydrolase family 13 catalytic domain-containing protein</fullName>
    </recommendedName>
</protein>
<feature type="domain" description="Glycosyl hydrolase family 13 catalytic" evidence="3">
    <location>
        <begin position="27"/>
        <end position="358"/>
    </location>
</feature>
<dbReference type="Gene3D" id="1.10.10.10">
    <property type="entry name" value="Winged helix-like DNA-binding domain superfamily/Winged helix DNA-binding domain"/>
    <property type="match status" value="1"/>
</dbReference>
<dbReference type="CDD" id="cd11353">
    <property type="entry name" value="AmyAc_euk_bac_CMD_like"/>
    <property type="match status" value="1"/>
</dbReference>
<dbReference type="SMART" id="SM00642">
    <property type="entry name" value="Aamy"/>
    <property type="match status" value="1"/>
</dbReference>
<evidence type="ECO:0000259" key="3">
    <source>
        <dbReference type="SMART" id="SM00642"/>
    </source>
</evidence>
<evidence type="ECO:0000313" key="5">
    <source>
        <dbReference type="Proteomes" id="UP001055185"/>
    </source>
</evidence>
<keyword evidence="2" id="KW-0326">Glycosidase</keyword>
<dbReference type="Gene3D" id="2.60.40.1180">
    <property type="entry name" value="Golgi alpha-mannosidase II"/>
    <property type="match status" value="1"/>
</dbReference>
<dbReference type="Proteomes" id="UP001055185">
    <property type="component" value="Unassembled WGS sequence"/>
</dbReference>
<dbReference type="InterPro" id="IPR004173">
    <property type="entry name" value="3H_domain"/>
</dbReference>
<dbReference type="Pfam" id="PF08279">
    <property type="entry name" value="HTH_11"/>
    <property type="match status" value="1"/>
</dbReference>
<sequence>MAWYDNAVFYHIYPLGLCGCSHENDGQAVPGAFEKLDAWAAHAAELGCTAIYIGPLFESGSHGYDTIDYRLVDRRLGTNEEFRAFVDACHARGQKVIVDGVFNHVGRGFFAFQDLKAQRENSRWRDWFCDLNFWGNNEYNDGFSYGNWGGYNLLVKLNQRNPEVQQYHFDTVRFWVEQFDIDGIRLDAADVLDFDFMRGLRRFTEQLKPEFWLMGEVIHGDYSRWANPDTLHSVTNYELHKGLWSGHNDHNYFEIAHTVRRLQGMCGNTRLYLFSDNHDVERLPNKLRNRAHIRNIAILLYTLWGIPSIYYGSEFAIEGRKEYGSDWPLRPCLELADFSDAFESNPVTSLYAALGGLKADYPALTDGEFRELQLTTTQYAFARVKDGQALVTVLNNADNPARLEFDLPVPAEGAEDLLADCVGSQPVQVRIEWGRVQVELPPNYGTILRLPAQQADRAPETPERENAGLGTAQRREVILQILTDSGDPVSASALARRLGVSRQIVVGDVALLRAGGAQIDATPRGYLLHRTGGSGYVGILACVHQTAEQLQTELYTVVDQGGTVVDVTVENALYGELRGNLNVASRYDADEFLRLAAEAPDSLLSRMTGGVHLHRIQCSSEAAFRRIEAELAARGILYQKN</sequence>
<dbReference type="PANTHER" id="PTHR10357:SF210">
    <property type="entry name" value="MALTODEXTRIN GLUCOSIDASE"/>
    <property type="match status" value="1"/>
</dbReference>
<dbReference type="GO" id="GO:0036094">
    <property type="term" value="F:small molecule binding"/>
    <property type="evidence" value="ECO:0007669"/>
    <property type="project" value="InterPro"/>
</dbReference>
<dbReference type="InterPro" id="IPR036388">
    <property type="entry name" value="WH-like_DNA-bd_sf"/>
</dbReference>
<dbReference type="SUPFAM" id="SSF51011">
    <property type="entry name" value="Glycosyl hydrolase domain"/>
    <property type="match status" value="1"/>
</dbReference>
<dbReference type="EMBL" id="BQKV01000022">
    <property type="protein sequence ID" value="GJN63960.1"/>
    <property type="molecule type" value="Genomic_DNA"/>
</dbReference>
<dbReference type="InterPro" id="IPR013196">
    <property type="entry name" value="HTH_11"/>
</dbReference>
<keyword evidence="1" id="KW-0378">Hydrolase</keyword>
<reference evidence="4" key="1">
    <citation type="journal article" date="2022" name="Int. J. Syst. Evol. Microbiol.">
        <title>Genome-based, phenotypic and chemotaxonomic classification of Faecalibacterium strains: proposal of three novel species Faecalibacterium duncaniae sp. nov., Faecalibacterium hattorii sp. nov. and Faecalibacterium gallinarum sp. nov. .</title>
        <authorList>
            <person name="Sakamoto M."/>
            <person name="Sakurai N."/>
            <person name="Tanno H."/>
            <person name="Iino T."/>
            <person name="Ohkuma M."/>
            <person name="Endo A."/>
        </authorList>
    </citation>
    <scope>NUCLEOTIDE SEQUENCE</scope>
    <source>
        <strain evidence="4">JCM 17207</strain>
    </source>
</reference>
<dbReference type="SUPFAM" id="SSF75500">
    <property type="entry name" value="Putative transcriptional regulator TM1602, C-terminal domain"/>
    <property type="match status" value="1"/>
</dbReference>
<dbReference type="SUPFAM" id="SSF46785">
    <property type="entry name" value="Winged helix' DNA-binding domain"/>
    <property type="match status" value="1"/>
</dbReference>
<dbReference type="Gene3D" id="3.20.20.80">
    <property type="entry name" value="Glycosidases"/>
    <property type="match status" value="1"/>
</dbReference>
<dbReference type="GO" id="GO:0005975">
    <property type="term" value="P:carbohydrate metabolic process"/>
    <property type="evidence" value="ECO:0007669"/>
    <property type="project" value="InterPro"/>
</dbReference>
<dbReference type="AlphaFoldDB" id="A0AA37MYG8"/>
<dbReference type="Pfam" id="PF00128">
    <property type="entry name" value="Alpha-amylase"/>
    <property type="match status" value="1"/>
</dbReference>
<accession>A0AA37MYG8</accession>
<dbReference type="GO" id="GO:0016798">
    <property type="term" value="F:hydrolase activity, acting on glycosyl bonds"/>
    <property type="evidence" value="ECO:0007669"/>
    <property type="project" value="UniProtKB-KW"/>
</dbReference>
<dbReference type="Pfam" id="PF02829">
    <property type="entry name" value="3H"/>
    <property type="match status" value="1"/>
</dbReference>
<dbReference type="SUPFAM" id="SSF51445">
    <property type="entry name" value="(Trans)glycosidases"/>
    <property type="match status" value="1"/>
</dbReference>
<dbReference type="InterPro" id="IPR013780">
    <property type="entry name" value="Glyco_hydro_b"/>
</dbReference>
<dbReference type="Gene3D" id="3.30.1340.20">
    <property type="entry name" value="3H domain"/>
    <property type="match status" value="1"/>
</dbReference>
<dbReference type="PANTHER" id="PTHR10357">
    <property type="entry name" value="ALPHA-AMYLASE FAMILY MEMBER"/>
    <property type="match status" value="1"/>
</dbReference>